<evidence type="ECO:0000313" key="1">
    <source>
        <dbReference type="EMBL" id="JAH87381.1"/>
    </source>
</evidence>
<reference evidence="1" key="1">
    <citation type="submission" date="2014-11" db="EMBL/GenBank/DDBJ databases">
        <authorList>
            <person name="Amaro Gonzalez C."/>
        </authorList>
    </citation>
    <scope>NUCLEOTIDE SEQUENCE</scope>
</reference>
<protein>
    <submittedName>
        <fullName evidence="1">Uncharacterized protein</fullName>
    </submittedName>
</protein>
<dbReference type="EMBL" id="GBXM01021196">
    <property type="protein sequence ID" value="JAH87381.1"/>
    <property type="molecule type" value="Transcribed_RNA"/>
</dbReference>
<accession>A0A0E9WAS1</accession>
<organism evidence="1">
    <name type="scientific">Anguilla anguilla</name>
    <name type="common">European freshwater eel</name>
    <name type="synonym">Muraena anguilla</name>
    <dbReference type="NCBI Taxonomy" id="7936"/>
    <lineage>
        <taxon>Eukaryota</taxon>
        <taxon>Metazoa</taxon>
        <taxon>Chordata</taxon>
        <taxon>Craniata</taxon>
        <taxon>Vertebrata</taxon>
        <taxon>Euteleostomi</taxon>
        <taxon>Actinopterygii</taxon>
        <taxon>Neopterygii</taxon>
        <taxon>Teleostei</taxon>
        <taxon>Anguilliformes</taxon>
        <taxon>Anguillidae</taxon>
        <taxon>Anguilla</taxon>
    </lineage>
</organism>
<name>A0A0E9WAS1_ANGAN</name>
<dbReference type="AlphaFoldDB" id="A0A0E9WAS1"/>
<sequence>MTNCHNKGLKMCLKKESIVMYNITPNKGSLTSSISMHAASNVYDAIGFSCEKAFVQGSVN</sequence>
<proteinExistence type="predicted"/>
<reference evidence="1" key="2">
    <citation type="journal article" date="2015" name="Fish Shellfish Immunol.">
        <title>Early steps in the European eel (Anguilla anguilla)-Vibrio vulnificus interaction in the gills: Role of the RtxA13 toxin.</title>
        <authorList>
            <person name="Callol A."/>
            <person name="Pajuelo D."/>
            <person name="Ebbesson L."/>
            <person name="Teles M."/>
            <person name="MacKenzie S."/>
            <person name="Amaro C."/>
        </authorList>
    </citation>
    <scope>NUCLEOTIDE SEQUENCE</scope>
</reference>